<organism evidence="2 3">
    <name type="scientific">Dysosmobacter welbionis</name>
    <dbReference type="NCBI Taxonomy" id="2093857"/>
    <lineage>
        <taxon>Bacteria</taxon>
        <taxon>Bacillati</taxon>
        <taxon>Bacillota</taxon>
        <taxon>Clostridia</taxon>
        <taxon>Eubacteriales</taxon>
        <taxon>Oscillospiraceae</taxon>
        <taxon>Dysosmobacter</taxon>
    </lineage>
</organism>
<dbReference type="AlphaFoldDB" id="A0A4D7AYG5"/>
<dbReference type="Pfam" id="PF13788">
    <property type="entry name" value="DUF4180"/>
    <property type="match status" value="1"/>
</dbReference>
<name>A0A4D7AYG5_9FIRM</name>
<protein>
    <submittedName>
        <fullName evidence="2">DUF4180 domain-containing protein</fullName>
    </submittedName>
</protein>
<reference evidence="3" key="1">
    <citation type="submission" date="2018-12" db="EMBL/GenBank/DDBJ databases">
        <title>Dusodibacter welbiota gen. nov., sp. nov., isolated from human faeces and emended description of the Oscillibacter genus.</title>
        <authorList>
            <person name="Le Roy T."/>
            <person name="Van der Smissen P."/>
            <person name="Delzenne N."/>
            <person name="Muccioli G."/>
            <person name="Collet J.F."/>
            <person name="Cani P.D."/>
        </authorList>
    </citation>
    <scope>NUCLEOTIDE SEQUENCE [LARGE SCALE GENOMIC DNA]</scope>
    <source>
        <strain evidence="3">J115</strain>
    </source>
</reference>
<dbReference type="KEGG" id="obj:EIO64_05685"/>
<dbReference type="EMBL" id="CP034413">
    <property type="protein sequence ID" value="QCI58772.1"/>
    <property type="molecule type" value="Genomic_DNA"/>
</dbReference>
<proteinExistence type="predicted"/>
<dbReference type="InterPro" id="IPR025438">
    <property type="entry name" value="DUF4180"/>
</dbReference>
<dbReference type="RefSeq" id="WP_025545301.1">
    <property type="nucleotide sequence ID" value="NZ_CP034413.3"/>
</dbReference>
<keyword evidence="3" id="KW-1185">Reference proteome</keyword>
<feature type="domain" description="DUF4180" evidence="1">
    <location>
        <begin position="13"/>
        <end position="118"/>
    </location>
</feature>
<evidence type="ECO:0000259" key="1">
    <source>
        <dbReference type="Pfam" id="PF13788"/>
    </source>
</evidence>
<gene>
    <name evidence="2" type="ORF">EIO64_05685</name>
</gene>
<evidence type="ECO:0000313" key="3">
    <source>
        <dbReference type="Proteomes" id="UP000298642"/>
    </source>
</evidence>
<sequence length="122" mass="13457">MNIETIQAPRGAIAVLSGGKVQITDAGAALDLAMSVRYETGASRLAIDKRLVCSDFFILSTGVAGDILQKLMNYRFKAAIYGDYSHYASKPLRDFIRESNHGKDFFFVSTMKEAVQRLTDAE</sequence>
<accession>A0A4D7AYG5</accession>
<dbReference type="Proteomes" id="UP000298642">
    <property type="component" value="Chromosome"/>
</dbReference>
<evidence type="ECO:0000313" key="2">
    <source>
        <dbReference type="EMBL" id="QCI58772.1"/>
    </source>
</evidence>